<dbReference type="SUPFAM" id="SSF55874">
    <property type="entry name" value="ATPase domain of HSP90 chaperone/DNA topoisomerase II/histidine kinase"/>
    <property type="match status" value="1"/>
</dbReference>
<evidence type="ECO:0000256" key="1">
    <source>
        <dbReference type="ARBA" id="ARBA00000085"/>
    </source>
</evidence>
<dbReference type="EC" id="2.7.13.3" evidence="2"/>
<dbReference type="GO" id="GO:0016020">
    <property type="term" value="C:membrane"/>
    <property type="evidence" value="ECO:0007669"/>
    <property type="project" value="InterPro"/>
</dbReference>
<keyword evidence="3" id="KW-0597">Phosphoprotein</keyword>
<reference evidence="12 13" key="1">
    <citation type="submission" date="2020-12" db="EMBL/GenBank/DDBJ databases">
        <title>A novel species.</title>
        <authorList>
            <person name="Li K."/>
        </authorList>
    </citation>
    <scope>NUCLEOTIDE SEQUENCE [LARGE SCALE GENOMIC DNA]</scope>
    <source>
        <strain evidence="12 13">ZYC-3</strain>
    </source>
</reference>
<dbReference type="CDD" id="cd16917">
    <property type="entry name" value="HATPase_UhpB-NarQ-NarX-like"/>
    <property type="match status" value="1"/>
</dbReference>
<evidence type="ECO:0000256" key="3">
    <source>
        <dbReference type="ARBA" id="ARBA00022553"/>
    </source>
</evidence>
<evidence type="ECO:0000313" key="13">
    <source>
        <dbReference type="Proteomes" id="UP000595636"/>
    </source>
</evidence>
<name>A0A7T7KWX1_9ACTN</name>
<dbReference type="InterPro" id="IPR050482">
    <property type="entry name" value="Sensor_HK_TwoCompSys"/>
</dbReference>
<dbReference type="InterPro" id="IPR011712">
    <property type="entry name" value="Sig_transdc_His_kin_sub3_dim/P"/>
</dbReference>
<dbReference type="GO" id="GO:0046983">
    <property type="term" value="F:protein dimerization activity"/>
    <property type="evidence" value="ECO:0007669"/>
    <property type="project" value="InterPro"/>
</dbReference>
<dbReference type="RefSeq" id="WP_200395834.1">
    <property type="nucleotide sequence ID" value="NZ_CP066831.1"/>
</dbReference>
<feature type="transmembrane region" description="Helical" evidence="9">
    <location>
        <begin position="113"/>
        <end position="131"/>
    </location>
</feature>
<keyword evidence="9" id="KW-0812">Transmembrane</keyword>
<evidence type="ECO:0000256" key="2">
    <source>
        <dbReference type="ARBA" id="ARBA00012438"/>
    </source>
</evidence>
<dbReference type="Gene3D" id="1.20.5.1930">
    <property type="match status" value="1"/>
</dbReference>
<feature type="domain" description="Histidine kinase/HSP90-like ATPase" evidence="10">
    <location>
        <begin position="297"/>
        <end position="393"/>
    </location>
</feature>
<dbReference type="EMBL" id="CP066831">
    <property type="protein sequence ID" value="QQM40774.1"/>
    <property type="molecule type" value="Genomic_DNA"/>
</dbReference>
<dbReference type="InterPro" id="IPR036890">
    <property type="entry name" value="HATPase_C_sf"/>
</dbReference>
<dbReference type="GO" id="GO:0000155">
    <property type="term" value="F:phosphorelay sensor kinase activity"/>
    <property type="evidence" value="ECO:0007669"/>
    <property type="project" value="InterPro"/>
</dbReference>
<dbReference type="GO" id="GO:0005524">
    <property type="term" value="F:ATP binding"/>
    <property type="evidence" value="ECO:0007669"/>
    <property type="project" value="UniProtKB-KW"/>
</dbReference>
<keyword evidence="4" id="KW-0808">Transferase</keyword>
<keyword evidence="8" id="KW-0902">Two-component regulatory system</keyword>
<feature type="domain" description="Signal transduction histidine kinase subgroup 3 dimerisation and phosphoacceptor" evidence="11">
    <location>
        <begin position="190"/>
        <end position="253"/>
    </location>
</feature>
<dbReference type="InterPro" id="IPR003594">
    <property type="entry name" value="HATPase_dom"/>
</dbReference>
<dbReference type="Pfam" id="PF07730">
    <property type="entry name" value="HisKA_3"/>
    <property type="match status" value="1"/>
</dbReference>
<keyword evidence="9" id="KW-0472">Membrane</keyword>
<evidence type="ECO:0000256" key="5">
    <source>
        <dbReference type="ARBA" id="ARBA00022741"/>
    </source>
</evidence>
<dbReference type="PANTHER" id="PTHR24421">
    <property type="entry name" value="NITRATE/NITRITE SENSOR PROTEIN NARX-RELATED"/>
    <property type="match status" value="1"/>
</dbReference>
<keyword evidence="7" id="KW-0067">ATP-binding</keyword>
<dbReference type="Pfam" id="PF02518">
    <property type="entry name" value="HATPase_c"/>
    <property type="match status" value="1"/>
</dbReference>
<comment type="catalytic activity">
    <reaction evidence="1">
        <text>ATP + protein L-histidine = ADP + protein N-phospho-L-histidine.</text>
        <dbReference type="EC" id="2.7.13.3"/>
    </reaction>
</comment>
<dbReference type="AlphaFoldDB" id="A0A7T7KWX1"/>
<evidence type="ECO:0000313" key="12">
    <source>
        <dbReference type="EMBL" id="QQM40774.1"/>
    </source>
</evidence>
<feature type="transmembrane region" description="Helical" evidence="9">
    <location>
        <begin position="138"/>
        <end position="158"/>
    </location>
</feature>
<keyword evidence="13" id="KW-1185">Reference proteome</keyword>
<feature type="transmembrane region" description="Helical" evidence="9">
    <location>
        <begin position="12"/>
        <end position="29"/>
    </location>
</feature>
<feature type="transmembrane region" description="Helical" evidence="9">
    <location>
        <begin position="69"/>
        <end position="93"/>
    </location>
</feature>
<keyword evidence="6 12" id="KW-0418">Kinase</keyword>
<keyword evidence="9" id="KW-1133">Transmembrane helix</keyword>
<gene>
    <name evidence="12" type="ORF">JEQ17_15660</name>
</gene>
<evidence type="ECO:0000259" key="10">
    <source>
        <dbReference type="Pfam" id="PF02518"/>
    </source>
</evidence>
<proteinExistence type="predicted"/>
<sequence>MAVRLPRPHRDDVRIAAAGLFGGLFLYAVGLGTRPAGEPIVLWSDSRALLIPLVVMTGCELLRRTMPRTALLVGTVAVVADLFTRGSLATLVMFTDLVYAAVLYGPPASARRIPWITGLLTVAGTIAPVAIWRQPEALLIGVGVGVVSLAPAATGWIVRNHRDAAEAARLRAEQTALLAEMDRSQAVTAERARMARELHDMVANHLSAIAIHSTAALSLDDPDTSKQALGVIRENSVEGLAEMRRLIGILRDSSGDTEAVAAPTLDGLGALVDQARANGLEVDLDCTHTTLPAPVELAAYRIVQECLTNALKHASPGRVTVVLAQRDHSLDVRVTSPYGGARDDGPRAPGSGAGLIGMRERVALLHGTFEAGPVGDPASADGKTWAVRATLPITEGESE</sequence>
<dbReference type="PANTHER" id="PTHR24421:SF10">
    <property type="entry name" value="NITRATE_NITRITE SENSOR PROTEIN NARQ"/>
    <property type="match status" value="1"/>
</dbReference>
<evidence type="ECO:0000256" key="7">
    <source>
        <dbReference type="ARBA" id="ARBA00022840"/>
    </source>
</evidence>
<dbReference type="KEGG" id="slf:JEQ17_15660"/>
<feature type="transmembrane region" description="Helical" evidence="9">
    <location>
        <begin position="41"/>
        <end position="62"/>
    </location>
</feature>
<evidence type="ECO:0000256" key="9">
    <source>
        <dbReference type="SAM" id="Phobius"/>
    </source>
</evidence>
<organism evidence="12 13">
    <name type="scientific">Streptomyces liliifuscus</name>
    <dbReference type="NCBI Taxonomy" id="2797636"/>
    <lineage>
        <taxon>Bacteria</taxon>
        <taxon>Bacillati</taxon>
        <taxon>Actinomycetota</taxon>
        <taxon>Actinomycetes</taxon>
        <taxon>Kitasatosporales</taxon>
        <taxon>Streptomycetaceae</taxon>
        <taxon>Streptomyces</taxon>
    </lineage>
</organism>
<dbReference type="Proteomes" id="UP000595636">
    <property type="component" value="Chromosome"/>
</dbReference>
<keyword evidence="5" id="KW-0547">Nucleotide-binding</keyword>
<evidence type="ECO:0000256" key="6">
    <source>
        <dbReference type="ARBA" id="ARBA00022777"/>
    </source>
</evidence>
<protein>
    <recommendedName>
        <fullName evidence="2">histidine kinase</fullName>
        <ecNumber evidence="2">2.7.13.3</ecNumber>
    </recommendedName>
</protein>
<dbReference type="Gene3D" id="3.30.565.10">
    <property type="entry name" value="Histidine kinase-like ATPase, C-terminal domain"/>
    <property type="match status" value="1"/>
</dbReference>
<evidence type="ECO:0000259" key="11">
    <source>
        <dbReference type="Pfam" id="PF07730"/>
    </source>
</evidence>
<evidence type="ECO:0000256" key="4">
    <source>
        <dbReference type="ARBA" id="ARBA00022679"/>
    </source>
</evidence>
<accession>A0A7T7KWX1</accession>
<evidence type="ECO:0000256" key="8">
    <source>
        <dbReference type="ARBA" id="ARBA00023012"/>
    </source>
</evidence>